<keyword evidence="1" id="KW-0479">Metal-binding</keyword>
<dbReference type="SUPFAM" id="SSF144232">
    <property type="entry name" value="HIT/MYND zinc finger-like"/>
    <property type="match status" value="1"/>
</dbReference>
<dbReference type="AlphaFoldDB" id="A0A1V8TIR5"/>
<keyword evidence="7" id="KW-1185">Reference proteome</keyword>
<evidence type="ECO:0000313" key="7">
    <source>
        <dbReference type="Proteomes" id="UP000192596"/>
    </source>
</evidence>
<sequence length="317" mass="34854">MASSAEPAPSLCTVCGKDAKYRCAECLDGLTIYGEPKITEYCGKDCQIAHWTSHKAICKLRNARKHVFRAGDVLRQIYEAHAALMPKEKESIRDQLNAGSNMIQWGTELSPPVAMYGMIESALQGAIVNCEEIGVDVKRMPVTGPMSPEQEVQSWFPPTTNIYCAELSDTATYILDITGAQFGRPSSVVPSNQFAEHFIERYIGKCRGGHLVAGFDENLQAVLRTIKRTGRVSEDSRKIMLIARLRGHMKAALYAASEAVDDIADLGALVKLPAPEYESKKAILLAHFATKMAELLDQARQAGSFDRWVARMVAGSK</sequence>
<dbReference type="GO" id="GO:0008270">
    <property type="term" value="F:zinc ion binding"/>
    <property type="evidence" value="ECO:0007669"/>
    <property type="project" value="UniProtKB-KW"/>
</dbReference>
<organism evidence="6 7">
    <name type="scientific">Cryoendolithus antarcticus</name>
    <dbReference type="NCBI Taxonomy" id="1507870"/>
    <lineage>
        <taxon>Eukaryota</taxon>
        <taxon>Fungi</taxon>
        <taxon>Dikarya</taxon>
        <taxon>Ascomycota</taxon>
        <taxon>Pezizomycotina</taxon>
        <taxon>Dothideomycetes</taxon>
        <taxon>Dothideomycetidae</taxon>
        <taxon>Cladosporiales</taxon>
        <taxon>Cladosporiaceae</taxon>
        <taxon>Cryoendolithus</taxon>
    </lineage>
</organism>
<dbReference type="EMBL" id="NAJO01000007">
    <property type="protein sequence ID" value="OQO11174.1"/>
    <property type="molecule type" value="Genomic_DNA"/>
</dbReference>
<feature type="domain" description="MYND-type" evidence="5">
    <location>
        <begin position="12"/>
        <end position="58"/>
    </location>
</feature>
<evidence type="ECO:0000256" key="4">
    <source>
        <dbReference type="PROSITE-ProRule" id="PRU00134"/>
    </source>
</evidence>
<proteinExistence type="predicted"/>
<dbReference type="PROSITE" id="PS50865">
    <property type="entry name" value="ZF_MYND_2"/>
    <property type="match status" value="1"/>
</dbReference>
<name>A0A1V8TIR5_9PEZI</name>
<dbReference type="Proteomes" id="UP000192596">
    <property type="component" value="Unassembled WGS sequence"/>
</dbReference>
<evidence type="ECO:0000313" key="6">
    <source>
        <dbReference type="EMBL" id="OQO11174.1"/>
    </source>
</evidence>
<dbReference type="Gene3D" id="6.10.140.2220">
    <property type="match status" value="1"/>
</dbReference>
<evidence type="ECO:0000256" key="3">
    <source>
        <dbReference type="ARBA" id="ARBA00022833"/>
    </source>
</evidence>
<accession>A0A1V8TIR5</accession>
<dbReference type="OrthoDB" id="432970at2759"/>
<keyword evidence="2 4" id="KW-0863">Zinc-finger</keyword>
<reference evidence="7" key="1">
    <citation type="submission" date="2017-03" db="EMBL/GenBank/DDBJ databases">
        <title>Genomes of endolithic fungi from Antarctica.</title>
        <authorList>
            <person name="Coleine C."/>
            <person name="Masonjones S."/>
            <person name="Stajich J.E."/>
        </authorList>
    </citation>
    <scope>NUCLEOTIDE SEQUENCE [LARGE SCALE GENOMIC DNA]</scope>
    <source>
        <strain evidence="7">CCFEE 5527</strain>
    </source>
</reference>
<dbReference type="Pfam" id="PF01753">
    <property type="entry name" value="zf-MYND"/>
    <property type="match status" value="1"/>
</dbReference>
<evidence type="ECO:0000259" key="5">
    <source>
        <dbReference type="PROSITE" id="PS50865"/>
    </source>
</evidence>
<protein>
    <recommendedName>
        <fullName evidence="5">MYND-type domain-containing protein</fullName>
    </recommendedName>
</protein>
<evidence type="ECO:0000256" key="1">
    <source>
        <dbReference type="ARBA" id="ARBA00022723"/>
    </source>
</evidence>
<dbReference type="InterPro" id="IPR002893">
    <property type="entry name" value="Znf_MYND"/>
</dbReference>
<evidence type="ECO:0000256" key="2">
    <source>
        <dbReference type="ARBA" id="ARBA00022771"/>
    </source>
</evidence>
<keyword evidence="3" id="KW-0862">Zinc</keyword>
<gene>
    <name evidence="6" type="ORF">B0A48_05430</name>
</gene>
<dbReference type="InParanoid" id="A0A1V8TIR5"/>
<comment type="caution">
    <text evidence="6">The sequence shown here is derived from an EMBL/GenBank/DDBJ whole genome shotgun (WGS) entry which is preliminary data.</text>
</comment>